<dbReference type="EMBL" id="FNFX01000010">
    <property type="protein sequence ID" value="SDK87323.1"/>
    <property type="molecule type" value="Genomic_DNA"/>
</dbReference>
<reference evidence="4" key="1">
    <citation type="submission" date="2016-10" db="EMBL/GenBank/DDBJ databases">
        <authorList>
            <person name="Varghese N."/>
            <person name="Submissions S."/>
        </authorList>
    </citation>
    <scope>NUCLEOTIDE SEQUENCE [LARGE SCALE GENOMIC DNA]</scope>
    <source>
        <strain evidence="4">CBMB127</strain>
    </source>
</reference>
<evidence type="ECO:0000256" key="1">
    <source>
        <dbReference type="SAM" id="MobiDB-lite"/>
    </source>
</evidence>
<feature type="region of interest" description="Disordered" evidence="1">
    <location>
        <begin position="168"/>
        <end position="200"/>
    </location>
</feature>
<dbReference type="Proteomes" id="UP000198629">
    <property type="component" value="Unassembled WGS sequence"/>
</dbReference>
<evidence type="ECO:0000313" key="4">
    <source>
        <dbReference type="Proteomes" id="UP000198629"/>
    </source>
</evidence>
<organism evidence="3 4">
    <name type="scientific">Methylophilus rhizosphaerae</name>
    <dbReference type="NCBI Taxonomy" id="492660"/>
    <lineage>
        <taxon>Bacteria</taxon>
        <taxon>Pseudomonadati</taxon>
        <taxon>Pseudomonadota</taxon>
        <taxon>Betaproteobacteria</taxon>
        <taxon>Nitrosomonadales</taxon>
        <taxon>Methylophilaceae</taxon>
        <taxon>Methylophilus</taxon>
    </lineage>
</organism>
<dbReference type="RefSeq" id="WP_176755305.1">
    <property type="nucleotide sequence ID" value="NZ_FNFX01000010.1"/>
</dbReference>
<dbReference type="STRING" id="492660.SAMN05192566_0001"/>
<dbReference type="AlphaFoldDB" id="A0A1G9FGP9"/>
<dbReference type="Gene3D" id="1.20.120.30">
    <property type="entry name" value="Aspartate receptor, ligand-binding domain"/>
    <property type="match status" value="1"/>
</dbReference>
<sequence>AAAESLVDQANQLADAISQFKLEDRGLGSKPVNTHQTATRAMASIASPAPSAKKFSLDDANKAHAAWKTRLINYMNGKHKEVINHDDAASDHKCDLGKWIYGEGKQHAHRNEYRTLKEAHAHFHESVGEILVCIESRKLDQAKFLLGGDFSRKSKDTRAAIDHLSKVLSGGGEGSSLPANKLAQANPYQKTGTDDDWEEF</sequence>
<dbReference type="Pfam" id="PF13682">
    <property type="entry name" value="CZB"/>
    <property type="match status" value="1"/>
</dbReference>
<name>A0A1G9FGP9_9PROT</name>
<evidence type="ECO:0000313" key="3">
    <source>
        <dbReference type="EMBL" id="SDK87323.1"/>
    </source>
</evidence>
<protein>
    <submittedName>
        <fullName evidence="3">Methyl-accepting chemotaxis protein</fullName>
    </submittedName>
</protein>
<feature type="domain" description="Chemoreceptor zinc-binding" evidence="2">
    <location>
        <begin position="64"/>
        <end position="131"/>
    </location>
</feature>
<evidence type="ECO:0000259" key="2">
    <source>
        <dbReference type="Pfam" id="PF13682"/>
    </source>
</evidence>
<accession>A0A1G9FGP9</accession>
<dbReference type="InterPro" id="IPR025991">
    <property type="entry name" value="Chemoreceptor_zinc-bind_dom"/>
</dbReference>
<feature type="non-terminal residue" evidence="3">
    <location>
        <position position="1"/>
    </location>
</feature>
<gene>
    <name evidence="3" type="ORF">SAMN05192566_0001</name>
</gene>
<keyword evidence="4" id="KW-1185">Reference proteome</keyword>
<proteinExistence type="predicted"/>